<dbReference type="AlphaFoldDB" id="W7EQR0"/>
<protein>
    <recommendedName>
        <fullName evidence="2">CoA carboxyltransferase C-terminal domain-containing protein</fullName>
    </recommendedName>
</protein>
<evidence type="ECO:0000259" key="2">
    <source>
        <dbReference type="PROSITE" id="PS50989"/>
    </source>
</evidence>
<evidence type="ECO:0000256" key="1">
    <source>
        <dbReference type="SAM" id="MobiDB-lite"/>
    </source>
</evidence>
<dbReference type="GO" id="GO:0004658">
    <property type="term" value="F:propionyl-CoA carboxylase activity"/>
    <property type="evidence" value="ECO:0007669"/>
    <property type="project" value="TreeGrafter"/>
</dbReference>
<feature type="region of interest" description="Disordered" evidence="1">
    <location>
        <begin position="1"/>
        <end position="51"/>
    </location>
</feature>
<dbReference type="PANTHER" id="PTHR43842">
    <property type="entry name" value="PROPIONYL-COA CARBOXYLASE BETA CHAIN"/>
    <property type="match status" value="1"/>
</dbReference>
<feature type="compositionally biased region" description="Low complexity" evidence="1">
    <location>
        <begin position="9"/>
        <end position="20"/>
    </location>
</feature>
<dbReference type="PROSITE" id="PS50989">
    <property type="entry name" value="COA_CT_CTER"/>
    <property type="match status" value="1"/>
</dbReference>
<name>W7EQR0_BIPV3</name>
<dbReference type="Gene3D" id="3.90.226.10">
    <property type="entry name" value="2-enoyl-CoA Hydratase, Chain A, domain 1"/>
    <property type="match status" value="2"/>
</dbReference>
<sequence length="586" mass="63940">MAGDEQKNSPPADASTPSDSAKARLEQVSSHIAPNTPKRRRRKAADSDLPADYSDILGQIATLRKSAATPDTSNRGYLRQKQAGKLWVRERVEQLLDEGSFQEVGSVSGTVKWKQLGPSKEEPEEYVPSNNVQGFGKLRGRKIVFTADDFSIRAGHADGSLMEKTLYMEKLSLSLKLPIVKLVDGSSGGGSVTTIRSWGYSYIPPLPAFEHVVNQLNSGIPNLGAVLGPAIGLGAARVVACHFSVMAGDIGSLFNAGPNVVKNATFEEDLSVTDLGGPAVHCTNGTIDNLAPDEAGCFEQIRTVLSYLPDCGTRLPPTIDCTDPIDRTSETLRSIIPRAKNRMYNPRAIITEVVDQNSFFEIGTLWGTTAIVGLARLSGKPIGIVSLNCEVNAGALDALGSQKITRMLKFLDVFNIPLLQFVDIPGYAIGTVAERSATMRHGITLARTYYSTTMPIFNVIVRRVYGVAGGVMLDCRDPRMRVAWPSGTWGSLPLEGGIEVGHSFELKEVERTQGKEAREKRYKELEAEYKRLMNPVRTANAFGIEEIIDPAFTRRVCCEWVAHVYESLLPERVLERVAGKLQPSFS</sequence>
<dbReference type="FunFam" id="3.90.226.10:FF:000110">
    <property type="entry name" value="Propionyl-CoA carboxylase, putative"/>
    <property type="match status" value="1"/>
</dbReference>
<dbReference type="HOGENOM" id="CLU_018822_6_1_1"/>
<dbReference type="Proteomes" id="UP000054337">
    <property type="component" value="Unassembled WGS sequence"/>
</dbReference>
<proteinExistence type="predicted"/>
<dbReference type="InterPro" id="IPR051047">
    <property type="entry name" value="AccD/PCCB"/>
</dbReference>
<dbReference type="SUPFAM" id="SSF52096">
    <property type="entry name" value="ClpP/crotonase"/>
    <property type="match status" value="2"/>
</dbReference>
<organism evidence="3 4">
    <name type="scientific">Bipolaris victoriae (strain FI3)</name>
    <name type="common">Victoria blight of oats agent</name>
    <name type="synonym">Cochliobolus victoriae</name>
    <dbReference type="NCBI Taxonomy" id="930091"/>
    <lineage>
        <taxon>Eukaryota</taxon>
        <taxon>Fungi</taxon>
        <taxon>Dikarya</taxon>
        <taxon>Ascomycota</taxon>
        <taxon>Pezizomycotina</taxon>
        <taxon>Dothideomycetes</taxon>
        <taxon>Pleosporomycetidae</taxon>
        <taxon>Pleosporales</taxon>
        <taxon>Pleosporineae</taxon>
        <taxon>Pleosporaceae</taxon>
        <taxon>Bipolaris</taxon>
    </lineage>
</organism>
<dbReference type="EMBL" id="KI968721">
    <property type="protein sequence ID" value="EUN28425.1"/>
    <property type="molecule type" value="Genomic_DNA"/>
</dbReference>
<dbReference type="InterPro" id="IPR029045">
    <property type="entry name" value="ClpP/crotonase-like_dom_sf"/>
</dbReference>
<dbReference type="InterPro" id="IPR011763">
    <property type="entry name" value="COA_CT_C"/>
</dbReference>
<accession>W7EQR0</accession>
<keyword evidence="4" id="KW-1185">Reference proteome</keyword>
<feature type="domain" description="CoA carboxyltransferase C-terminal" evidence="2">
    <location>
        <begin position="324"/>
        <end position="583"/>
    </location>
</feature>
<dbReference type="OrthoDB" id="439921at2759"/>
<evidence type="ECO:0000313" key="4">
    <source>
        <dbReference type="Proteomes" id="UP000054337"/>
    </source>
</evidence>
<dbReference type="PANTHER" id="PTHR43842:SF2">
    <property type="entry name" value="PROPIONYL-COA CARBOXYLASE BETA CHAIN, MITOCHONDRIAL"/>
    <property type="match status" value="1"/>
</dbReference>
<reference evidence="3 4" key="1">
    <citation type="journal article" date="2013" name="PLoS Genet.">
        <title>Comparative genome structure, secondary metabolite, and effector coding capacity across Cochliobolus pathogens.</title>
        <authorList>
            <person name="Condon B.J."/>
            <person name="Leng Y."/>
            <person name="Wu D."/>
            <person name="Bushley K.E."/>
            <person name="Ohm R.A."/>
            <person name="Otillar R."/>
            <person name="Martin J."/>
            <person name="Schackwitz W."/>
            <person name="Grimwood J."/>
            <person name="MohdZainudin N."/>
            <person name="Xue C."/>
            <person name="Wang R."/>
            <person name="Manning V.A."/>
            <person name="Dhillon B."/>
            <person name="Tu Z.J."/>
            <person name="Steffenson B.J."/>
            <person name="Salamov A."/>
            <person name="Sun H."/>
            <person name="Lowry S."/>
            <person name="LaButti K."/>
            <person name="Han J."/>
            <person name="Copeland A."/>
            <person name="Lindquist E."/>
            <person name="Barry K."/>
            <person name="Schmutz J."/>
            <person name="Baker S.E."/>
            <person name="Ciuffetti L.M."/>
            <person name="Grigoriev I.V."/>
            <person name="Zhong S."/>
            <person name="Turgeon B.G."/>
        </authorList>
    </citation>
    <scope>NUCLEOTIDE SEQUENCE [LARGE SCALE GENOMIC DNA]</scope>
    <source>
        <strain evidence="3 4">FI3</strain>
    </source>
</reference>
<dbReference type="RefSeq" id="XP_014558009.1">
    <property type="nucleotide sequence ID" value="XM_014702523.1"/>
</dbReference>
<dbReference type="InterPro" id="IPR034733">
    <property type="entry name" value="AcCoA_carboxyl_beta"/>
</dbReference>
<evidence type="ECO:0000313" key="3">
    <source>
        <dbReference type="EMBL" id="EUN28425.1"/>
    </source>
</evidence>
<dbReference type="Pfam" id="PF01039">
    <property type="entry name" value="Carboxyl_trans"/>
    <property type="match status" value="1"/>
</dbReference>
<dbReference type="GeneID" id="26255988"/>
<gene>
    <name evidence="3" type="ORF">COCVIDRAFT_36643</name>
</gene>